<dbReference type="OrthoDB" id="3009558at2759"/>
<protein>
    <submittedName>
        <fullName evidence="1">Uncharacterized protein</fullName>
    </submittedName>
</protein>
<name>A0A1L9SHA6_9EURO</name>
<organism evidence="1 2">
    <name type="scientific">Penicilliopsis zonata CBS 506.65</name>
    <dbReference type="NCBI Taxonomy" id="1073090"/>
    <lineage>
        <taxon>Eukaryota</taxon>
        <taxon>Fungi</taxon>
        <taxon>Dikarya</taxon>
        <taxon>Ascomycota</taxon>
        <taxon>Pezizomycotina</taxon>
        <taxon>Eurotiomycetes</taxon>
        <taxon>Eurotiomycetidae</taxon>
        <taxon>Eurotiales</taxon>
        <taxon>Aspergillaceae</taxon>
        <taxon>Penicilliopsis</taxon>
    </lineage>
</organism>
<proteinExistence type="predicted"/>
<evidence type="ECO:0000313" key="2">
    <source>
        <dbReference type="Proteomes" id="UP000184188"/>
    </source>
</evidence>
<gene>
    <name evidence="1" type="ORF">ASPZODRAFT_142358</name>
</gene>
<accession>A0A1L9SHA6</accession>
<dbReference type="GeneID" id="34611312"/>
<reference evidence="2" key="1">
    <citation type="journal article" date="2017" name="Genome Biol.">
        <title>Comparative genomics reveals high biological diversity and specific adaptations in the industrially and medically important fungal genus Aspergillus.</title>
        <authorList>
            <person name="de Vries R.P."/>
            <person name="Riley R."/>
            <person name="Wiebenga A."/>
            <person name="Aguilar-Osorio G."/>
            <person name="Amillis S."/>
            <person name="Uchima C.A."/>
            <person name="Anderluh G."/>
            <person name="Asadollahi M."/>
            <person name="Askin M."/>
            <person name="Barry K."/>
            <person name="Battaglia E."/>
            <person name="Bayram O."/>
            <person name="Benocci T."/>
            <person name="Braus-Stromeyer S.A."/>
            <person name="Caldana C."/>
            <person name="Canovas D."/>
            <person name="Cerqueira G.C."/>
            <person name="Chen F."/>
            <person name="Chen W."/>
            <person name="Choi C."/>
            <person name="Clum A."/>
            <person name="Dos Santos R.A."/>
            <person name="Damasio A.R."/>
            <person name="Diallinas G."/>
            <person name="Emri T."/>
            <person name="Fekete E."/>
            <person name="Flipphi M."/>
            <person name="Freyberg S."/>
            <person name="Gallo A."/>
            <person name="Gournas C."/>
            <person name="Habgood R."/>
            <person name="Hainaut M."/>
            <person name="Harispe M.L."/>
            <person name="Henrissat B."/>
            <person name="Hilden K.S."/>
            <person name="Hope R."/>
            <person name="Hossain A."/>
            <person name="Karabika E."/>
            <person name="Karaffa L."/>
            <person name="Karanyi Z."/>
            <person name="Krasevec N."/>
            <person name="Kuo A."/>
            <person name="Kusch H."/>
            <person name="LaButti K."/>
            <person name="Lagendijk E.L."/>
            <person name="Lapidus A."/>
            <person name="Levasseur A."/>
            <person name="Lindquist E."/>
            <person name="Lipzen A."/>
            <person name="Logrieco A.F."/>
            <person name="MacCabe A."/>
            <person name="Maekelae M.R."/>
            <person name="Malavazi I."/>
            <person name="Melin P."/>
            <person name="Meyer V."/>
            <person name="Mielnichuk N."/>
            <person name="Miskei M."/>
            <person name="Molnar A.P."/>
            <person name="Mule G."/>
            <person name="Ngan C.Y."/>
            <person name="Orejas M."/>
            <person name="Orosz E."/>
            <person name="Ouedraogo J.P."/>
            <person name="Overkamp K.M."/>
            <person name="Park H.-S."/>
            <person name="Perrone G."/>
            <person name="Piumi F."/>
            <person name="Punt P.J."/>
            <person name="Ram A.F."/>
            <person name="Ramon A."/>
            <person name="Rauscher S."/>
            <person name="Record E."/>
            <person name="Riano-Pachon D.M."/>
            <person name="Robert V."/>
            <person name="Roehrig J."/>
            <person name="Ruller R."/>
            <person name="Salamov A."/>
            <person name="Salih N.S."/>
            <person name="Samson R.A."/>
            <person name="Sandor E."/>
            <person name="Sanguinetti M."/>
            <person name="Schuetze T."/>
            <person name="Sepcic K."/>
            <person name="Shelest E."/>
            <person name="Sherlock G."/>
            <person name="Sophianopoulou V."/>
            <person name="Squina F.M."/>
            <person name="Sun H."/>
            <person name="Susca A."/>
            <person name="Todd R.B."/>
            <person name="Tsang A."/>
            <person name="Unkles S.E."/>
            <person name="van de Wiele N."/>
            <person name="van Rossen-Uffink D."/>
            <person name="Oliveira J.V."/>
            <person name="Vesth T.C."/>
            <person name="Visser J."/>
            <person name="Yu J.-H."/>
            <person name="Zhou M."/>
            <person name="Andersen M.R."/>
            <person name="Archer D.B."/>
            <person name="Baker S.E."/>
            <person name="Benoit I."/>
            <person name="Brakhage A.A."/>
            <person name="Braus G.H."/>
            <person name="Fischer R."/>
            <person name="Frisvad J.C."/>
            <person name="Goldman G.H."/>
            <person name="Houbraken J."/>
            <person name="Oakley B."/>
            <person name="Pocsi I."/>
            <person name="Scazzocchio C."/>
            <person name="Seiboth B."/>
            <person name="vanKuyk P.A."/>
            <person name="Wortman J."/>
            <person name="Dyer P.S."/>
            <person name="Grigoriev I.V."/>
        </authorList>
    </citation>
    <scope>NUCLEOTIDE SEQUENCE [LARGE SCALE GENOMIC DNA]</scope>
    <source>
        <strain evidence="2">CBS 506.65</strain>
    </source>
</reference>
<dbReference type="RefSeq" id="XP_022581058.1">
    <property type="nucleotide sequence ID" value="XM_022724847.1"/>
</dbReference>
<dbReference type="AlphaFoldDB" id="A0A1L9SHA6"/>
<evidence type="ECO:0000313" key="1">
    <source>
        <dbReference type="EMBL" id="OJJ46548.1"/>
    </source>
</evidence>
<sequence>MPKLSIAPLNPAKRLYPGDSGQFSYPAVPAACIDPHEQTLFGRRAGELQPIDEVPRTDSQEWGGQIAAAARALLEPEVTPANEQLIRTHHPSLGPIEGVCVVRESSEKSIWLVAPDTFVIPTTHAAGREIHVFPNGILEQMALSPLIPLQWDPINVVLNPRRFLSRNDLHMLRVMFPSAVGARVFIGGFIVILFRSQADIKKSWTRDGLASEFGTLRLLYDVIEDWASREEVCGASAIASTPNSLDTHASLGLKVRFANGQEAITVPTHAFVKLGHLNSRPLLRMADWYARAKLALSRLAPLKRRSSEPDIGTLRYEEAGNSPLGKSVYLAGESKKIGVITSTYDPVSSDLMRFPSGFLHDLSLVTAEEGGSLPTIISPDGTPRVNGWGDYQRVLDGDPLFVLAFNLATGTQVRRTGWGILPNARKAIAEGTEYIWDKQLCSQNISLLWRTEMVGDHLQGFSSSALCLGSPSDKTCEAVCFQNFEFNLSSRDLLAVDYRGASPRRHPLPVIKGGFILPAEVREAEILCEDKEVSAAPGTFPGQERVSTELRRSFFSHR</sequence>
<dbReference type="VEuPathDB" id="FungiDB:ASPZODRAFT_142358"/>
<keyword evidence="2" id="KW-1185">Reference proteome</keyword>
<dbReference type="Proteomes" id="UP000184188">
    <property type="component" value="Unassembled WGS sequence"/>
</dbReference>
<dbReference type="STRING" id="1073090.A0A1L9SHA6"/>
<dbReference type="EMBL" id="KV878342">
    <property type="protein sequence ID" value="OJJ46548.1"/>
    <property type="molecule type" value="Genomic_DNA"/>
</dbReference>